<evidence type="ECO:0000256" key="2">
    <source>
        <dbReference type="ARBA" id="ARBA00022605"/>
    </source>
</evidence>
<dbReference type="HAMAP" id="MF_01684">
    <property type="entry name" value="Salvage_MtnN"/>
    <property type="match status" value="1"/>
</dbReference>
<feature type="binding site" evidence="5">
    <location>
        <begin position="174"/>
        <end position="175"/>
    </location>
    <ligand>
        <name>substrate</name>
    </ligand>
</feature>
<keyword evidence="8" id="KW-1185">Reference proteome</keyword>
<dbReference type="Gene3D" id="3.40.50.1580">
    <property type="entry name" value="Nucleoside phosphorylase domain"/>
    <property type="match status" value="1"/>
</dbReference>
<evidence type="ECO:0000259" key="6">
    <source>
        <dbReference type="Pfam" id="PF01048"/>
    </source>
</evidence>
<feature type="binding site" evidence="5">
    <location>
        <position position="153"/>
    </location>
    <ligand>
        <name>substrate</name>
    </ligand>
</feature>
<feature type="active site" description="Proton donor" evidence="5">
    <location>
        <position position="198"/>
    </location>
</feature>
<comment type="catalytic activity">
    <reaction evidence="5">
        <text>S-adenosyl-L-homocysteine + H2O = S-(5-deoxy-D-ribos-5-yl)-L-homocysteine + adenine</text>
        <dbReference type="Rhea" id="RHEA:17805"/>
        <dbReference type="ChEBI" id="CHEBI:15377"/>
        <dbReference type="ChEBI" id="CHEBI:16708"/>
        <dbReference type="ChEBI" id="CHEBI:57856"/>
        <dbReference type="ChEBI" id="CHEBI:58195"/>
        <dbReference type="EC" id="3.2.2.9"/>
    </reaction>
</comment>
<comment type="pathway">
    <text evidence="1 5">Amino-acid biosynthesis; L-methionine biosynthesis via salvage pathway; S-methyl-5-thio-alpha-D-ribose 1-phosphate from S-methyl-5'-thioadenosine (hydrolase route): step 1/2.</text>
</comment>
<dbReference type="GO" id="GO:0008782">
    <property type="term" value="F:adenosylhomocysteine nucleosidase activity"/>
    <property type="evidence" value="ECO:0007669"/>
    <property type="project" value="UniProtKB-EC"/>
</dbReference>
<dbReference type="RefSeq" id="WP_143870032.1">
    <property type="nucleotide sequence ID" value="NZ_CP041660.1"/>
</dbReference>
<comment type="function">
    <text evidence="5">Catalyzes the irreversible cleavage of the glycosidic bond in both 5'-methylthioadenosine (MTA) and S-adenosylhomocysteine (SAH/AdoHcy) to adenine and the corresponding thioribose, 5'-methylthioribose and S-ribosylhomocysteine, respectively. Also cleaves 5'-deoxyadenosine, a toxic by-product of radical S-adenosylmethionine (SAM) enzymes, into 5-deoxyribose and adenine.</text>
</comment>
<dbReference type="PANTHER" id="PTHR46832:SF1">
    <property type="entry name" value="5'-METHYLTHIOADENOSINE_S-ADENOSYLHOMOCYSTEINE NUCLEOSIDASE"/>
    <property type="match status" value="1"/>
</dbReference>
<evidence type="ECO:0000256" key="1">
    <source>
        <dbReference type="ARBA" id="ARBA00004945"/>
    </source>
</evidence>
<dbReference type="Proteomes" id="UP001467690">
    <property type="component" value="Unassembled WGS sequence"/>
</dbReference>
<organism evidence="7 8">
    <name type="scientific">Catenovulum sediminis</name>
    <dbReference type="NCBI Taxonomy" id="1740262"/>
    <lineage>
        <taxon>Bacteria</taxon>
        <taxon>Pseudomonadati</taxon>
        <taxon>Pseudomonadota</taxon>
        <taxon>Gammaproteobacteria</taxon>
        <taxon>Alteromonadales</taxon>
        <taxon>Alteromonadaceae</taxon>
        <taxon>Catenovulum</taxon>
    </lineage>
</organism>
<comment type="caution">
    <text evidence="7">The sequence shown here is derived from an EMBL/GenBank/DDBJ whole genome shotgun (WGS) entry which is preliminary data.</text>
</comment>
<proteinExistence type="inferred from homology"/>
<gene>
    <name evidence="5 7" type="primary">mtnN</name>
    <name evidence="7" type="ORF">ABS311_15020</name>
</gene>
<dbReference type="InterPro" id="IPR035994">
    <property type="entry name" value="Nucleoside_phosphorylase_sf"/>
</dbReference>
<evidence type="ECO:0000313" key="7">
    <source>
        <dbReference type="EMBL" id="MER2493192.1"/>
    </source>
</evidence>
<dbReference type="SUPFAM" id="SSF53167">
    <property type="entry name" value="Purine and uridine phosphorylases"/>
    <property type="match status" value="1"/>
</dbReference>
<keyword evidence="7" id="KW-0326">Glycosidase</keyword>
<feature type="active site" description="Proton acceptor" evidence="5">
    <location>
        <position position="12"/>
    </location>
</feature>
<keyword evidence="2 5" id="KW-0028">Amino-acid biosynthesis</keyword>
<protein>
    <recommendedName>
        <fullName evidence="5">5'-methylthioadenosine/S-adenosylhomocysteine nucleosidase</fullName>
        <shortName evidence="5">MTA/SAH nucleosidase</shortName>
        <shortName evidence="5">MTAN</shortName>
        <ecNumber evidence="5">3.2.2.9</ecNumber>
    </recommendedName>
    <alternativeName>
        <fullName evidence="5">5'-deoxyadenosine nucleosidase</fullName>
        <shortName evidence="5">DOA nucleosidase</shortName>
        <shortName evidence="5">dAdo nucleosidase</shortName>
    </alternativeName>
    <alternativeName>
        <fullName evidence="5">5'-methylthioadenosine nucleosidase</fullName>
        <shortName evidence="5">MTA nucleosidase</shortName>
    </alternativeName>
    <alternativeName>
        <fullName evidence="5">S-adenosylhomocysteine nucleosidase</fullName>
        <shortName evidence="5">AdoHcy nucleosidase</shortName>
        <shortName evidence="5">SAH nucleosidase</shortName>
        <shortName evidence="5">SRH nucleosidase</shortName>
    </alternativeName>
</protein>
<dbReference type="InterPro" id="IPR010049">
    <property type="entry name" value="MTA_SAH_Nsdase"/>
</dbReference>
<dbReference type="Pfam" id="PF01048">
    <property type="entry name" value="PNP_UDP_1"/>
    <property type="match status" value="1"/>
</dbReference>
<feature type="domain" description="Nucleoside phosphorylase" evidence="6">
    <location>
        <begin position="2"/>
        <end position="227"/>
    </location>
</feature>
<evidence type="ECO:0000256" key="5">
    <source>
        <dbReference type="HAMAP-Rule" id="MF_01684"/>
    </source>
</evidence>
<dbReference type="EMBL" id="JBELOE010000255">
    <property type="protein sequence ID" value="MER2493192.1"/>
    <property type="molecule type" value="Genomic_DNA"/>
</dbReference>
<evidence type="ECO:0000313" key="8">
    <source>
        <dbReference type="Proteomes" id="UP001467690"/>
    </source>
</evidence>
<keyword evidence="4 5" id="KW-0486">Methionine biosynthesis</keyword>
<keyword evidence="3 5" id="KW-0378">Hydrolase</keyword>
<dbReference type="PANTHER" id="PTHR46832">
    <property type="entry name" value="5'-METHYLTHIOADENOSINE/S-ADENOSYLHOMOCYSTEINE NUCLEOSIDASE"/>
    <property type="match status" value="1"/>
</dbReference>
<dbReference type="CDD" id="cd09008">
    <property type="entry name" value="MTAN"/>
    <property type="match status" value="1"/>
</dbReference>
<evidence type="ECO:0000256" key="3">
    <source>
        <dbReference type="ARBA" id="ARBA00022801"/>
    </source>
</evidence>
<accession>A0ABV1RKH6</accession>
<comment type="catalytic activity">
    <reaction evidence="5">
        <text>S-methyl-5'-thioadenosine + H2O = 5-(methylsulfanyl)-D-ribose + adenine</text>
        <dbReference type="Rhea" id="RHEA:13617"/>
        <dbReference type="ChEBI" id="CHEBI:15377"/>
        <dbReference type="ChEBI" id="CHEBI:16708"/>
        <dbReference type="ChEBI" id="CHEBI:17509"/>
        <dbReference type="ChEBI" id="CHEBI:78440"/>
        <dbReference type="EC" id="3.2.2.9"/>
    </reaction>
</comment>
<dbReference type="InterPro" id="IPR000845">
    <property type="entry name" value="Nucleoside_phosphorylase_d"/>
</dbReference>
<comment type="similarity">
    <text evidence="5">Belongs to the PNP/UDP phosphorylase family. MtnN subfamily.</text>
</comment>
<dbReference type="NCBIfam" id="NF004079">
    <property type="entry name" value="PRK05584.1"/>
    <property type="match status" value="1"/>
</dbReference>
<feature type="binding site" evidence="5">
    <location>
        <position position="78"/>
    </location>
    <ligand>
        <name>substrate</name>
    </ligand>
</feature>
<dbReference type="NCBIfam" id="TIGR01704">
    <property type="entry name" value="MTA_SAH-Nsdase"/>
    <property type="match status" value="1"/>
</dbReference>
<reference evidence="7 8" key="1">
    <citation type="submission" date="2024-06" db="EMBL/GenBank/DDBJ databases">
        <authorList>
            <person name="Chen R.Y."/>
        </authorList>
    </citation>
    <scope>NUCLEOTIDE SEQUENCE [LARGE SCALE GENOMIC DNA]</scope>
    <source>
        <strain evidence="7 8">D2</strain>
    </source>
</reference>
<dbReference type="GO" id="GO:0008930">
    <property type="term" value="F:methylthioadenosine nucleosidase activity"/>
    <property type="evidence" value="ECO:0007669"/>
    <property type="project" value="UniProtKB-EC"/>
</dbReference>
<name>A0ABV1RKH6_9ALTE</name>
<comment type="catalytic activity">
    <reaction evidence="5">
        <text>5'-deoxyadenosine + H2O = 5-deoxy-D-ribose + adenine</text>
        <dbReference type="Rhea" id="RHEA:29859"/>
        <dbReference type="ChEBI" id="CHEBI:15377"/>
        <dbReference type="ChEBI" id="CHEBI:16708"/>
        <dbReference type="ChEBI" id="CHEBI:17319"/>
        <dbReference type="ChEBI" id="CHEBI:149540"/>
        <dbReference type="EC" id="3.2.2.9"/>
    </reaction>
</comment>
<evidence type="ECO:0000256" key="4">
    <source>
        <dbReference type="ARBA" id="ARBA00023167"/>
    </source>
</evidence>
<dbReference type="EC" id="3.2.2.9" evidence="5"/>
<sequence>MKIGIIGAMQQEVEILLQKIENCRAEQHGPCTIYCGQLNGRDVVLVQSGVGKTAAAMSTTMLLDNHKPYIVLNTGSAGGFASELNVGDLVISSEVRHHDVDLTAFGFEMGQGYGFPAAFESDETLIRRAEQAAAKQHDLQTKVGLICSGDSFMACPERVAKARSDFPQMIAVEMEAAAIAQVCAQFNTPFVVVRALSDIAGKESHGSFETFLEQAARHSSQLVMDFIQLS</sequence>